<accession>X1LIB9</accession>
<dbReference type="SUPFAM" id="SSF56317">
    <property type="entry name" value="Carbon-nitrogen hydrolase"/>
    <property type="match status" value="1"/>
</dbReference>
<feature type="non-terminal residue" evidence="2">
    <location>
        <position position="1"/>
    </location>
</feature>
<protein>
    <recommendedName>
        <fullName evidence="1">CN hydrolase domain-containing protein</fullName>
    </recommendedName>
</protein>
<dbReference type="AlphaFoldDB" id="X1LIB9"/>
<dbReference type="InterPro" id="IPR039703">
    <property type="entry name" value="Nta1"/>
</dbReference>
<dbReference type="EMBL" id="BARV01011249">
    <property type="protein sequence ID" value="GAI05566.1"/>
    <property type="molecule type" value="Genomic_DNA"/>
</dbReference>
<gene>
    <name evidence="2" type="ORF">S06H3_21423</name>
</gene>
<dbReference type="GO" id="GO:0070773">
    <property type="term" value="F:protein-N-terminal glutamine amidohydrolase activity"/>
    <property type="evidence" value="ECO:0007669"/>
    <property type="project" value="InterPro"/>
</dbReference>
<dbReference type="Gene3D" id="3.60.110.10">
    <property type="entry name" value="Carbon-nitrogen hydrolase"/>
    <property type="match status" value="1"/>
</dbReference>
<name>X1LIB9_9ZZZZ</name>
<comment type="caution">
    <text evidence="2">The sequence shown here is derived from an EMBL/GenBank/DDBJ whole genome shotgun (WGS) entry which is preliminary data.</text>
</comment>
<organism evidence="2">
    <name type="scientific">marine sediment metagenome</name>
    <dbReference type="NCBI Taxonomy" id="412755"/>
    <lineage>
        <taxon>unclassified sequences</taxon>
        <taxon>metagenomes</taxon>
        <taxon>ecological metagenomes</taxon>
    </lineage>
</organism>
<dbReference type="GO" id="GO:0030163">
    <property type="term" value="P:protein catabolic process"/>
    <property type="evidence" value="ECO:0007669"/>
    <property type="project" value="TreeGrafter"/>
</dbReference>
<evidence type="ECO:0000259" key="1">
    <source>
        <dbReference type="PROSITE" id="PS50263"/>
    </source>
</evidence>
<dbReference type="InterPro" id="IPR036526">
    <property type="entry name" value="C-N_Hydrolase_sf"/>
</dbReference>
<dbReference type="PANTHER" id="PTHR11750:SF26">
    <property type="entry name" value="PROTEIN N-TERMINAL AMIDASE"/>
    <property type="match status" value="1"/>
</dbReference>
<dbReference type="PANTHER" id="PTHR11750">
    <property type="entry name" value="PROTEIN N-TERMINAL AMIDASE"/>
    <property type="match status" value="1"/>
</dbReference>
<reference evidence="2" key="1">
    <citation type="journal article" date="2014" name="Front. Microbiol.">
        <title>High frequency of phylogenetically diverse reductive dehalogenase-homologous genes in deep subseafloor sedimentary metagenomes.</title>
        <authorList>
            <person name="Kawai M."/>
            <person name="Futagami T."/>
            <person name="Toyoda A."/>
            <person name="Takaki Y."/>
            <person name="Nishi S."/>
            <person name="Hori S."/>
            <person name="Arai W."/>
            <person name="Tsubouchi T."/>
            <person name="Morono Y."/>
            <person name="Uchiyama I."/>
            <person name="Ito T."/>
            <person name="Fujiyama A."/>
            <person name="Inagaki F."/>
            <person name="Takami H."/>
        </authorList>
    </citation>
    <scope>NUCLEOTIDE SEQUENCE</scope>
    <source>
        <strain evidence="2">Expedition CK06-06</strain>
    </source>
</reference>
<dbReference type="GO" id="GO:0008418">
    <property type="term" value="F:protein-N-terminal asparagine amidohydrolase activity"/>
    <property type="evidence" value="ECO:0007669"/>
    <property type="project" value="InterPro"/>
</dbReference>
<dbReference type="PROSITE" id="PS50263">
    <property type="entry name" value="CN_HYDROLASE"/>
    <property type="match status" value="1"/>
</dbReference>
<feature type="domain" description="CN hydrolase" evidence="1">
    <location>
        <begin position="1"/>
        <end position="68"/>
    </location>
</feature>
<sequence length="68" mass="7584">ADVIVLPELAFTGYNFRDRKELESVAEDPTNSNIVKEATNLCSRNDFYIITGFAEKSVQSIFNSAIPL</sequence>
<evidence type="ECO:0000313" key="2">
    <source>
        <dbReference type="EMBL" id="GAI05566.1"/>
    </source>
</evidence>
<proteinExistence type="predicted"/>
<dbReference type="InterPro" id="IPR003010">
    <property type="entry name" value="C-N_Hydrolase"/>
</dbReference>
<dbReference type="Pfam" id="PF00795">
    <property type="entry name" value="CN_hydrolase"/>
    <property type="match status" value="1"/>
</dbReference>